<evidence type="ECO:0000313" key="1">
    <source>
        <dbReference type="EMBL" id="PIR45194.1"/>
    </source>
</evidence>
<dbReference type="EMBL" id="PCYI01000004">
    <property type="protein sequence ID" value="PIR45194.1"/>
    <property type="molecule type" value="Genomic_DNA"/>
</dbReference>
<sequence>MASAWLSAIKQLFRLPVGGWPRMSSLDNPAFERMLKLVSSGRFHREAERFRSLSEIKRLFPNGVDLDVGSPLEDELFAAALQAVTTAADLLLTLDGVLETPWRGDGRTFSDQVLLIAGGLWLHGPGGGEIHHRLTGNQSRMVECVTWQSLQGVIPNWEDAPAAPKRMVRGTLWAWSKQEFARPLLLRAATIAARMAMDINPKKPGDRFWPLPEVPPLSERDLIPRSLSFV</sequence>
<proteinExistence type="predicted"/>
<gene>
    <name evidence="1" type="ORF">COV10_00770</name>
</gene>
<dbReference type="Proteomes" id="UP000228767">
    <property type="component" value="Unassembled WGS sequence"/>
</dbReference>
<name>A0A2H0RGP7_9BACT</name>
<protein>
    <submittedName>
        <fullName evidence="1">Uncharacterized protein</fullName>
    </submittedName>
</protein>
<reference evidence="1 2" key="1">
    <citation type="submission" date="2017-09" db="EMBL/GenBank/DDBJ databases">
        <title>Depth-based differentiation of microbial function through sediment-hosted aquifers and enrichment of novel symbionts in the deep terrestrial subsurface.</title>
        <authorList>
            <person name="Probst A.J."/>
            <person name="Ladd B."/>
            <person name="Jarett J.K."/>
            <person name="Geller-Mcgrath D.E."/>
            <person name="Sieber C.M."/>
            <person name="Emerson J.B."/>
            <person name="Anantharaman K."/>
            <person name="Thomas B.C."/>
            <person name="Malmstrom R."/>
            <person name="Stieglmeier M."/>
            <person name="Klingl A."/>
            <person name="Woyke T."/>
            <person name="Ryan C.M."/>
            <person name="Banfield J.F."/>
        </authorList>
    </citation>
    <scope>NUCLEOTIDE SEQUENCE [LARGE SCALE GENOMIC DNA]</scope>
    <source>
        <strain evidence="1">CG10_big_fil_rev_8_21_14_0_10_51_16</strain>
    </source>
</reference>
<accession>A0A2H0RGP7</accession>
<dbReference type="AlphaFoldDB" id="A0A2H0RGP7"/>
<evidence type="ECO:0000313" key="2">
    <source>
        <dbReference type="Proteomes" id="UP000228767"/>
    </source>
</evidence>
<comment type="caution">
    <text evidence="1">The sequence shown here is derived from an EMBL/GenBank/DDBJ whole genome shotgun (WGS) entry which is preliminary data.</text>
</comment>
<organism evidence="1 2">
    <name type="scientific">Candidatus Vogelbacteria bacterium CG10_big_fil_rev_8_21_14_0_10_51_16</name>
    <dbReference type="NCBI Taxonomy" id="1975045"/>
    <lineage>
        <taxon>Bacteria</taxon>
        <taxon>Candidatus Vogeliibacteriota</taxon>
    </lineage>
</organism>